<gene>
    <name evidence="2" type="ORF">S01H4_26387</name>
</gene>
<comment type="caution">
    <text evidence="2">The sequence shown here is derived from an EMBL/GenBank/DDBJ whole genome shotgun (WGS) entry which is preliminary data.</text>
</comment>
<dbReference type="EMBL" id="BART01012717">
    <property type="protein sequence ID" value="GAG84455.1"/>
    <property type="molecule type" value="Genomic_DNA"/>
</dbReference>
<keyword evidence="1" id="KW-1133">Transmembrane helix</keyword>
<name>X1ANZ0_9ZZZZ</name>
<feature type="transmembrane region" description="Helical" evidence="1">
    <location>
        <begin position="39"/>
        <end position="60"/>
    </location>
</feature>
<organism evidence="2">
    <name type="scientific">marine sediment metagenome</name>
    <dbReference type="NCBI Taxonomy" id="412755"/>
    <lineage>
        <taxon>unclassified sequences</taxon>
        <taxon>metagenomes</taxon>
        <taxon>ecological metagenomes</taxon>
    </lineage>
</organism>
<protein>
    <submittedName>
        <fullName evidence="2">Uncharacterized protein</fullName>
    </submittedName>
</protein>
<proteinExistence type="predicted"/>
<keyword evidence="1" id="KW-0812">Transmembrane</keyword>
<sequence>LKVTGRTIEQFIYNNYLDKSRKIYNGNKPWDINLLNAEMIIVIGVILTGIGGLIVFIHFYRRKKN</sequence>
<reference evidence="2" key="1">
    <citation type="journal article" date="2014" name="Front. Microbiol.">
        <title>High frequency of phylogenetically diverse reductive dehalogenase-homologous genes in deep subseafloor sedimentary metagenomes.</title>
        <authorList>
            <person name="Kawai M."/>
            <person name="Futagami T."/>
            <person name="Toyoda A."/>
            <person name="Takaki Y."/>
            <person name="Nishi S."/>
            <person name="Hori S."/>
            <person name="Arai W."/>
            <person name="Tsubouchi T."/>
            <person name="Morono Y."/>
            <person name="Uchiyama I."/>
            <person name="Ito T."/>
            <person name="Fujiyama A."/>
            <person name="Inagaki F."/>
            <person name="Takami H."/>
        </authorList>
    </citation>
    <scope>NUCLEOTIDE SEQUENCE</scope>
    <source>
        <strain evidence="2">Expedition CK06-06</strain>
    </source>
</reference>
<keyword evidence="1" id="KW-0472">Membrane</keyword>
<accession>X1ANZ0</accession>
<evidence type="ECO:0000256" key="1">
    <source>
        <dbReference type="SAM" id="Phobius"/>
    </source>
</evidence>
<dbReference type="AlphaFoldDB" id="X1ANZ0"/>
<evidence type="ECO:0000313" key="2">
    <source>
        <dbReference type="EMBL" id="GAG84455.1"/>
    </source>
</evidence>
<feature type="non-terminal residue" evidence="2">
    <location>
        <position position="1"/>
    </location>
</feature>